<evidence type="ECO:0000313" key="3">
    <source>
        <dbReference type="Proteomes" id="UP000291116"/>
    </source>
</evidence>
<feature type="region of interest" description="Disordered" evidence="1">
    <location>
        <begin position="129"/>
        <end position="263"/>
    </location>
</feature>
<dbReference type="EMBL" id="CAACVS010000001">
    <property type="protein sequence ID" value="VEU33330.1"/>
    <property type="molecule type" value="Genomic_DNA"/>
</dbReference>
<reference evidence="2 3" key="1">
    <citation type="submission" date="2019-01" db="EMBL/GenBank/DDBJ databases">
        <authorList>
            <person name="Ferrante I. M."/>
        </authorList>
    </citation>
    <scope>NUCLEOTIDE SEQUENCE [LARGE SCALE GENOMIC DNA]</scope>
    <source>
        <strain evidence="2 3">B856</strain>
    </source>
</reference>
<organism evidence="2 3">
    <name type="scientific">Pseudo-nitzschia multistriata</name>
    <dbReference type="NCBI Taxonomy" id="183589"/>
    <lineage>
        <taxon>Eukaryota</taxon>
        <taxon>Sar</taxon>
        <taxon>Stramenopiles</taxon>
        <taxon>Ochrophyta</taxon>
        <taxon>Bacillariophyta</taxon>
        <taxon>Bacillariophyceae</taxon>
        <taxon>Bacillariophycidae</taxon>
        <taxon>Bacillariales</taxon>
        <taxon>Bacillariaceae</taxon>
        <taxon>Pseudo-nitzschia</taxon>
    </lineage>
</organism>
<feature type="region of interest" description="Disordered" evidence="1">
    <location>
        <begin position="1"/>
        <end position="28"/>
    </location>
</feature>
<gene>
    <name evidence="2" type="ORF">PSNMU_V1.4_AUG-EV-PASAV3_0001330</name>
</gene>
<sequence>MQPNIPPMPRPPEPPVPGRPNRSANRGTREAEELFAAALSSLAEDAAAVRQLSDVASLLAAGGADAGEQRERLTGLDRAIAAVETRVGALRQILNEEKAAVARFETILAEEASSQAELIGALLATMDRKRREEEQQDGHGQHRDSDAKTPGKEVGSDQNHGARHFNGADGSLIGSNSGEHHSYSGAPQPRSGRRALHARSPGVANAAPNSNSSRHPSQRIRNHARKKPNSSIETKNSSRDGENVNPTETGSCESEDGGDHPSFLPVTEEELRLQLRFGPHLCRYDINEALEEIREVVRKKTALDRSLGAGHQHGRTTNSLQRRFEYLRQRQRQNAGSSLEECETDAHRGHDWVSEQELRENCAFFRHGESTARATLQLLCSLKRLRQVPGRGSGVVTYLCLFAR</sequence>
<feature type="compositionally biased region" description="Pro residues" evidence="1">
    <location>
        <begin position="1"/>
        <end position="18"/>
    </location>
</feature>
<protein>
    <submittedName>
        <fullName evidence="2">Uncharacterized protein</fullName>
    </submittedName>
</protein>
<feature type="compositionally biased region" description="Basic residues" evidence="1">
    <location>
        <begin position="216"/>
        <end position="228"/>
    </location>
</feature>
<keyword evidence="3" id="KW-1185">Reference proteome</keyword>
<accession>A0A448YU88</accession>
<evidence type="ECO:0000256" key="1">
    <source>
        <dbReference type="SAM" id="MobiDB-lite"/>
    </source>
</evidence>
<evidence type="ECO:0000313" key="2">
    <source>
        <dbReference type="EMBL" id="VEU33330.1"/>
    </source>
</evidence>
<feature type="compositionally biased region" description="Basic and acidic residues" evidence="1">
    <location>
        <begin position="129"/>
        <end position="155"/>
    </location>
</feature>
<dbReference type="AlphaFoldDB" id="A0A448YU88"/>
<dbReference type="Proteomes" id="UP000291116">
    <property type="component" value="Unassembled WGS sequence"/>
</dbReference>
<name>A0A448YU88_9STRA</name>
<dbReference type="OrthoDB" id="192966at2759"/>
<proteinExistence type="predicted"/>